<keyword evidence="6 8" id="KW-0472">Membrane</keyword>
<evidence type="ECO:0000256" key="5">
    <source>
        <dbReference type="ARBA" id="ARBA00022989"/>
    </source>
</evidence>
<evidence type="ECO:0000313" key="9">
    <source>
        <dbReference type="EMBL" id="KXA38324.1"/>
    </source>
</evidence>
<feature type="transmembrane region" description="Helical" evidence="8">
    <location>
        <begin position="398"/>
        <end position="415"/>
    </location>
</feature>
<reference evidence="9 10" key="1">
    <citation type="submission" date="2016-01" db="EMBL/GenBank/DDBJ databases">
        <authorList>
            <person name="Mitreva M."/>
            <person name="Pepin K.H."/>
            <person name="Mihindukulasuriya K.A."/>
            <person name="Fulton R."/>
            <person name="Fronick C."/>
            <person name="O'Laughlin M."/>
            <person name="Miner T."/>
            <person name="Herter B."/>
            <person name="Rosa B.A."/>
            <person name="Cordes M."/>
            <person name="Tomlinson C."/>
            <person name="Wollam A."/>
            <person name="Palsikar V.B."/>
            <person name="Mardis E.R."/>
            <person name="Wilson R.K."/>
        </authorList>
    </citation>
    <scope>NUCLEOTIDE SEQUENCE [LARGE SCALE GENOMIC DNA]</scope>
    <source>
        <strain evidence="9 10">MJR7738</strain>
    </source>
</reference>
<feature type="transmembrane region" description="Helical" evidence="8">
    <location>
        <begin position="277"/>
        <end position="297"/>
    </location>
</feature>
<feature type="transmembrane region" description="Helical" evidence="8">
    <location>
        <begin position="317"/>
        <end position="339"/>
    </location>
</feature>
<evidence type="ECO:0000313" key="10">
    <source>
        <dbReference type="Proteomes" id="UP000070063"/>
    </source>
</evidence>
<dbReference type="EMBL" id="LRQI01000052">
    <property type="protein sequence ID" value="KXA38324.1"/>
    <property type="molecule type" value="Genomic_DNA"/>
</dbReference>
<feature type="transmembrane region" description="Helical" evidence="8">
    <location>
        <begin position="109"/>
        <end position="142"/>
    </location>
</feature>
<evidence type="ECO:0000256" key="6">
    <source>
        <dbReference type="ARBA" id="ARBA00023136"/>
    </source>
</evidence>
<evidence type="ECO:0000256" key="2">
    <source>
        <dbReference type="ARBA" id="ARBA00022448"/>
    </source>
</evidence>
<keyword evidence="3" id="KW-1003">Cell membrane</keyword>
<feature type="transmembrane region" description="Helical" evidence="8">
    <location>
        <begin position="187"/>
        <end position="206"/>
    </location>
</feature>
<dbReference type="GO" id="GO:0005886">
    <property type="term" value="C:plasma membrane"/>
    <property type="evidence" value="ECO:0007669"/>
    <property type="project" value="UniProtKB-SubCell"/>
</dbReference>
<comment type="caution">
    <text evidence="9">The sequence shown here is derived from an EMBL/GenBank/DDBJ whole genome shotgun (WGS) entry which is preliminary data.</text>
</comment>
<feature type="transmembrane region" description="Helical" evidence="8">
    <location>
        <begin position="12"/>
        <end position="32"/>
    </location>
</feature>
<keyword evidence="2" id="KW-0813">Transport</keyword>
<feature type="transmembrane region" description="Helical" evidence="8">
    <location>
        <begin position="241"/>
        <end position="265"/>
    </location>
</feature>
<feature type="transmembrane region" description="Helical" evidence="8">
    <location>
        <begin position="68"/>
        <end position="89"/>
    </location>
</feature>
<comment type="similarity">
    <text evidence="7">Belongs to the GntP permease family.</text>
</comment>
<sequence>MIKEEGIAMFGEIWPLISVVLGIIILLGLIIGLKLNTFIALIITSVITAMLLGMPLSKIMTTIEAGMGSTLGHIALIFGLGAMLGKLLADGGGANRIADTLINKFGQKYVQWAMLIAAFIVGIALFFEVGLVLLIPLVFTIAKRANVSALKLGLPMVTALSVTHGFLPPHPGPVVIAKELKADIGQVLLFGIIIAIPVTIIAGPVFNKLAQKMVPSAYTKVGDISSLGTQKTFTEAEMPSFGLSIFTAILPVLLMLFSTIVQLITGHSKATNGFESVVYFIGTAGTAMLIAVIFAIFSMGLHRGRKINDIMESVTNAIYPIGMMILIIGGGGTFKQVLIDGGVGDTISKMFEGSTMSPILLAWIVAAVLRISLGSATVAAISTTGIVLPLLQHSDANVALVVLAIGAGSVILSHVNDAGFWMFKEYFGLTVKETFLTWSMLETIISVSGIIFILFISLFV</sequence>
<dbReference type="PIRSF" id="PIRSF002746">
    <property type="entry name" value="Gluconate_transporter"/>
    <property type="match status" value="1"/>
</dbReference>
<gene>
    <name evidence="9" type="ORF">HMPREF3225_01280</name>
</gene>
<feature type="transmembrane region" description="Helical" evidence="8">
    <location>
        <begin position="435"/>
        <end position="459"/>
    </location>
</feature>
<protein>
    <submittedName>
        <fullName evidence="9">Gluconate permease</fullName>
    </submittedName>
</protein>
<dbReference type="PANTHER" id="PTHR30354">
    <property type="entry name" value="GNT FAMILY GLUCONATE TRANSPORTER"/>
    <property type="match status" value="1"/>
</dbReference>
<accession>A0ABD4EFG0</accession>
<dbReference type="Proteomes" id="UP000070063">
    <property type="component" value="Unassembled WGS sequence"/>
</dbReference>
<evidence type="ECO:0000256" key="7">
    <source>
        <dbReference type="ARBA" id="ARBA00049663"/>
    </source>
</evidence>
<dbReference type="NCBIfam" id="TIGR00791">
    <property type="entry name" value="gntP"/>
    <property type="match status" value="1"/>
</dbReference>
<dbReference type="PANTHER" id="PTHR30354:SF22">
    <property type="entry name" value="HIGH-AFFINITY GLUCONATE TRANSPORTER"/>
    <property type="match status" value="1"/>
</dbReference>
<comment type="subcellular location">
    <subcellularLocation>
        <location evidence="1">Cell membrane</location>
        <topology evidence="1">Multi-pass membrane protein</topology>
    </subcellularLocation>
</comment>
<keyword evidence="5 8" id="KW-1133">Transmembrane helix</keyword>
<dbReference type="Pfam" id="PF02447">
    <property type="entry name" value="GntP_permease"/>
    <property type="match status" value="1"/>
</dbReference>
<proteinExistence type="inferred from homology"/>
<organism evidence="9 10">
    <name type="scientific">Staphylococcus lugdunensis</name>
    <dbReference type="NCBI Taxonomy" id="28035"/>
    <lineage>
        <taxon>Bacteria</taxon>
        <taxon>Bacillati</taxon>
        <taxon>Bacillota</taxon>
        <taxon>Bacilli</taxon>
        <taxon>Bacillales</taxon>
        <taxon>Staphylococcaceae</taxon>
        <taxon>Staphylococcus</taxon>
    </lineage>
</organism>
<dbReference type="InterPro" id="IPR003474">
    <property type="entry name" value="Glcn_transporter"/>
</dbReference>
<dbReference type="AlphaFoldDB" id="A0ABD4EFG0"/>
<evidence type="ECO:0000256" key="4">
    <source>
        <dbReference type="ARBA" id="ARBA00022692"/>
    </source>
</evidence>
<evidence type="ECO:0000256" key="1">
    <source>
        <dbReference type="ARBA" id="ARBA00004651"/>
    </source>
</evidence>
<evidence type="ECO:0000256" key="8">
    <source>
        <dbReference type="SAM" id="Phobius"/>
    </source>
</evidence>
<evidence type="ECO:0000256" key="3">
    <source>
        <dbReference type="ARBA" id="ARBA00022475"/>
    </source>
</evidence>
<feature type="transmembrane region" description="Helical" evidence="8">
    <location>
        <begin position="359"/>
        <end position="391"/>
    </location>
</feature>
<feature type="transmembrane region" description="Helical" evidence="8">
    <location>
        <begin position="38"/>
        <end position="56"/>
    </location>
</feature>
<name>A0ABD4EFG0_STALU</name>
<keyword evidence="4 8" id="KW-0812">Transmembrane</keyword>
<feature type="transmembrane region" description="Helical" evidence="8">
    <location>
        <begin position="149"/>
        <end position="167"/>
    </location>
</feature>